<dbReference type="InterPro" id="IPR036259">
    <property type="entry name" value="MFS_trans_sf"/>
</dbReference>
<evidence type="ECO:0000256" key="2">
    <source>
        <dbReference type="ARBA" id="ARBA00022448"/>
    </source>
</evidence>
<dbReference type="Gene3D" id="1.20.1250.20">
    <property type="entry name" value="MFS general substrate transporter like domains"/>
    <property type="match status" value="1"/>
</dbReference>
<comment type="caution">
    <text evidence="8">The sequence shown here is derived from an EMBL/GenBank/DDBJ whole genome shotgun (WGS) entry which is preliminary data.</text>
</comment>
<feature type="transmembrane region" description="Helical" evidence="7">
    <location>
        <begin position="116"/>
        <end position="142"/>
    </location>
</feature>
<keyword evidence="6 7" id="KW-0472">Membrane</keyword>
<dbReference type="GO" id="GO:0022857">
    <property type="term" value="F:transmembrane transporter activity"/>
    <property type="evidence" value="ECO:0007669"/>
    <property type="project" value="InterPro"/>
</dbReference>
<comment type="subcellular location">
    <subcellularLocation>
        <location evidence="1">Cell membrane</location>
        <topology evidence="1">Multi-pass membrane protein</topology>
    </subcellularLocation>
</comment>
<dbReference type="RefSeq" id="WP_042475880.1">
    <property type="nucleotide sequence ID" value="NZ_BAYX01000016.1"/>
</dbReference>
<keyword evidence="3" id="KW-1003">Cell membrane</keyword>
<feature type="transmembrane region" description="Helical" evidence="7">
    <location>
        <begin position="278"/>
        <end position="297"/>
    </location>
</feature>
<reference evidence="8 9" key="1">
    <citation type="submission" date="2014-05" db="EMBL/GenBank/DDBJ databases">
        <title>Whole genome shotgun sequence of Rhizobium rhizogenes NBRC 13257.</title>
        <authorList>
            <person name="Katano-Makiyama Y."/>
            <person name="Hosoyama A."/>
            <person name="Hashimoto M."/>
            <person name="Hosoyama Y."/>
            <person name="Noguchi M."/>
            <person name="Tsuchikane K."/>
            <person name="Kimura A."/>
            <person name="Ohji S."/>
            <person name="Ichikawa N."/>
            <person name="Yamazoe A."/>
            <person name="Fujita N."/>
        </authorList>
    </citation>
    <scope>NUCLEOTIDE SEQUENCE [LARGE SCALE GENOMIC DNA]</scope>
    <source>
        <strain evidence="8 9">NBRC 13257</strain>
    </source>
</reference>
<feature type="transmembrane region" description="Helical" evidence="7">
    <location>
        <begin position="306"/>
        <end position="323"/>
    </location>
</feature>
<evidence type="ECO:0000256" key="1">
    <source>
        <dbReference type="ARBA" id="ARBA00004651"/>
    </source>
</evidence>
<dbReference type="EMBL" id="BAYX01000016">
    <property type="protein sequence ID" value="GAJ96154.1"/>
    <property type="molecule type" value="Genomic_DNA"/>
</dbReference>
<proteinExistence type="predicted"/>
<feature type="transmembrane region" description="Helical" evidence="7">
    <location>
        <begin position="91"/>
        <end position="110"/>
    </location>
</feature>
<dbReference type="InterPro" id="IPR011701">
    <property type="entry name" value="MFS"/>
</dbReference>
<feature type="transmembrane region" description="Helical" evidence="7">
    <location>
        <begin position="28"/>
        <end position="52"/>
    </location>
</feature>
<evidence type="ECO:0000256" key="7">
    <source>
        <dbReference type="SAM" id="Phobius"/>
    </source>
</evidence>
<evidence type="ECO:0000256" key="4">
    <source>
        <dbReference type="ARBA" id="ARBA00022692"/>
    </source>
</evidence>
<dbReference type="GO" id="GO:0005886">
    <property type="term" value="C:plasma membrane"/>
    <property type="evidence" value="ECO:0007669"/>
    <property type="project" value="UniProtKB-SubCell"/>
</dbReference>
<feature type="transmembrane region" description="Helical" evidence="7">
    <location>
        <begin position="58"/>
        <end position="79"/>
    </location>
</feature>
<keyword evidence="4 7" id="KW-0812">Transmembrane</keyword>
<dbReference type="AlphaFoldDB" id="A0AA87QDG0"/>
<name>A0AA87QDG0_RHIRH</name>
<dbReference type="PANTHER" id="PTHR43266">
    <property type="entry name" value="MACROLIDE-EFFLUX PROTEIN"/>
    <property type="match status" value="1"/>
</dbReference>
<accession>A0AA87QDG0</accession>
<dbReference type="SUPFAM" id="SSF103473">
    <property type="entry name" value="MFS general substrate transporter"/>
    <property type="match status" value="1"/>
</dbReference>
<feature type="transmembrane region" description="Helical" evidence="7">
    <location>
        <begin position="406"/>
        <end position="426"/>
    </location>
</feature>
<keyword evidence="2" id="KW-0813">Transport</keyword>
<gene>
    <name evidence="8" type="ORF">RRH01S_16_01030</name>
</gene>
<dbReference type="PANTHER" id="PTHR43266:SF7">
    <property type="entry name" value="TRANSPORTER, PUTATIVE-RELATED"/>
    <property type="match status" value="1"/>
</dbReference>
<evidence type="ECO:0000256" key="3">
    <source>
        <dbReference type="ARBA" id="ARBA00022475"/>
    </source>
</evidence>
<keyword evidence="5 7" id="KW-1133">Transmembrane helix</keyword>
<evidence type="ECO:0000313" key="8">
    <source>
        <dbReference type="EMBL" id="GAJ96154.1"/>
    </source>
</evidence>
<evidence type="ECO:0000256" key="5">
    <source>
        <dbReference type="ARBA" id="ARBA00022989"/>
    </source>
</evidence>
<protein>
    <submittedName>
        <fullName evidence="8">Major facilitator superfamily transporter</fullName>
    </submittedName>
</protein>
<feature type="transmembrane region" description="Helical" evidence="7">
    <location>
        <begin position="343"/>
        <end position="365"/>
    </location>
</feature>
<feature type="transmembrane region" description="Helical" evidence="7">
    <location>
        <begin position="154"/>
        <end position="176"/>
    </location>
</feature>
<evidence type="ECO:0000313" key="9">
    <source>
        <dbReference type="Proteomes" id="UP000026941"/>
    </source>
</evidence>
<feature type="transmembrane region" description="Helical" evidence="7">
    <location>
        <begin position="182"/>
        <end position="204"/>
    </location>
</feature>
<feature type="transmembrane region" description="Helical" evidence="7">
    <location>
        <begin position="377"/>
        <end position="400"/>
    </location>
</feature>
<dbReference type="Proteomes" id="UP000026941">
    <property type="component" value="Unassembled WGS sequence"/>
</dbReference>
<evidence type="ECO:0000256" key="6">
    <source>
        <dbReference type="ARBA" id="ARBA00023136"/>
    </source>
</evidence>
<feature type="transmembrane region" description="Helical" evidence="7">
    <location>
        <begin position="242"/>
        <end position="266"/>
    </location>
</feature>
<sequence>MSDEDGGRILINLGRVATRIQDGRAMSALLSVTVLGEFGALLVTFGIALHALNATGQASIFSLVLISGASALIVLSPVAGPLVDRFNRGRLFWLINGIRLFVSVALYLYVQTALNPMAAVYITTFILACSEAFMNPLIASLIPSMLPKDRVVRMNAILLGCRQTAAIAAPAAGGLLYSLGNIRAVLICASFILFVALILQLLLLRVPEGASRNRQMPTLSGILKDFKASVSYLLVRIPHVSLAVNGFLSHFLIFPFMLLAVPFMYLKFFSGTEVELGTVQSVYAIGGIAATPLAVLFEKVSRSKNLLLGIVGLLLPAGLYLLALNSNVSAWLSNNAGARMAGFAVAGLLVYFFLSYYVTFFLSFFQTDVEANMVGRLQSLLVVNHGFGRIFGFGLYGLAIDLDFRLAFAMFFAGALLKIAAHIPFLRTYRE</sequence>
<dbReference type="Pfam" id="PF07690">
    <property type="entry name" value="MFS_1"/>
    <property type="match status" value="1"/>
</dbReference>
<organism evidence="8 9">
    <name type="scientific">Rhizobium rhizogenes NBRC 13257</name>
    <dbReference type="NCBI Taxonomy" id="1220581"/>
    <lineage>
        <taxon>Bacteria</taxon>
        <taxon>Pseudomonadati</taxon>
        <taxon>Pseudomonadota</taxon>
        <taxon>Alphaproteobacteria</taxon>
        <taxon>Hyphomicrobiales</taxon>
        <taxon>Rhizobiaceae</taxon>
        <taxon>Rhizobium/Agrobacterium group</taxon>
        <taxon>Rhizobium</taxon>
    </lineage>
</organism>